<dbReference type="InterPro" id="IPR050638">
    <property type="entry name" value="AA-Vitamin_Transporters"/>
</dbReference>
<keyword evidence="4 6" id="KW-1133">Transmembrane helix</keyword>
<evidence type="ECO:0000259" key="7">
    <source>
        <dbReference type="Pfam" id="PF00892"/>
    </source>
</evidence>
<sequence length="310" mass="33309">MCGLSIKDWGKFALLGLIWGSSFFWIKLGLRELPPLTLVALRILLAAVVLTLVAWAGRVPVGGLRRWADFLVIGILNAALPFFLITWSEQHIPSGVASILNSTVPLFTILLSPWFVPEDRWTAPRVVGMGVGFLGVIVLLSPQAFSSGLSGSLSGHIGMLLASICYAVSPIYARRRLSGLDPRVQALGQMWVAAALIIPIAGQVEAPLTLPRLPLSWLAVGWLGIVGSCAGNLLFYSLLNSVGPTRTALVSYLFPLVGVILGVGLLAEPLTWQIFAGGVLIIGGVLLVNARRLWFWPPRKASGVHLLEEL</sequence>
<dbReference type="Pfam" id="PF00892">
    <property type="entry name" value="EamA"/>
    <property type="match status" value="2"/>
</dbReference>
<dbReference type="PANTHER" id="PTHR32322">
    <property type="entry name" value="INNER MEMBRANE TRANSPORTER"/>
    <property type="match status" value="1"/>
</dbReference>
<dbReference type="GO" id="GO:0016020">
    <property type="term" value="C:membrane"/>
    <property type="evidence" value="ECO:0007669"/>
    <property type="project" value="UniProtKB-SubCell"/>
</dbReference>
<comment type="caution">
    <text evidence="8">The sequence shown here is derived from an EMBL/GenBank/DDBJ whole genome shotgun (WGS) entry which is preliminary data.</text>
</comment>
<feature type="transmembrane region" description="Helical" evidence="6">
    <location>
        <begin position="214"/>
        <end position="236"/>
    </location>
</feature>
<accession>A0A0P6XX40</accession>
<dbReference type="SUPFAM" id="SSF103481">
    <property type="entry name" value="Multidrug resistance efflux transporter EmrE"/>
    <property type="match status" value="2"/>
</dbReference>
<proteinExistence type="inferred from homology"/>
<feature type="domain" description="EamA" evidence="7">
    <location>
        <begin position="154"/>
        <end position="289"/>
    </location>
</feature>
<feature type="transmembrane region" description="Helical" evidence="6">
    <location>
        <begin position="248"/>
        <end position="266"/>
    </location>
</feature>
<evidence type="ECO:0000256" key="3">
    <source>
        <dbReference type="ARBA" id="ARBA00022692"/>
    </source>
</evidence>
<evidence type="ECO:0000256" key="4">
    <source>
        <dbReference type="ARBA" id="ARBA00022989"/>
    </source>
</evidence>
<gene>
    <name evidence="8" type="ORF">ADN01_15455</name>
</gene>
<feature type="transmembrane region" description="Helical" evidence="6">
    <location>
        <begin position="184"/>
        <end position="202"/>
    </location>
</feature>
<comment type="subcellular location">
    <subcellularLocation>
        <location evidence="1">Membrane</location>
        <topology evidence="1">Multi-pass membrane protein</topology>
    </subcellularLocation>
</comment>
<evidence type="ECO:0000256" key="6">
    <source>
        <dbReference type="SAM" id="Phobius"/>
    </source>
</evidence>
<feature type="transmembrane region" description="Helical" evidence="6">
    <location>
        <begin position="12"/>
        <end position="30"/>
    </location>
</feature>
<dbReference type="STRING" id="229921.ADN01_15455"/>
<evidence type="ECO:0000256" key="2">
    <source>
        <dbReference type="ARBA" id="ARBA00007362"/>
    </source>
</evidence>
<feature type="transmembrane region" description="Helical" evidence="6">
    <location>
        <begin position="67"/>
        <end position="87"/>
    </location>
</feature>
<reference evidence="8 9" key="1">
    <citation type="submission" date="2015-07" db="EMBL/GenBank/DDBJ databases">
        <title>Genome sequence of Levilinea saccharolytica DSM 16555.</title>
        <authorList>
            <person name="Hemp J."/>
            <person name="Ward L.M."/>
            <person name="Pace L.A."/>
            <person name="Fischer W.W."/>
        </authorList>
    </citation>
    <scope>NUCLEOTIDE SEQUENCE [LARGE SCALE GENOMIC DNA]</scope>
    <source>
        <strain evidence="8 9">KIBI-1</strain>
    </source>
</reference>
<feature type="transmembrane region" description="Helical" evidence="6">
    <location>
        <begin position="123"/>
        <end position="141"/>
    </location>
</feature>
<dbReference type="InterPro" id="IPR037185">
    <property type="entry name" value="EmrE-like"/>
</dbReference>
<dbReference type="OrthoDB" id="158029at2"/>
<evidence type="ECO:0000256" key="5">
    <source>
        <dbReference type="ARBA" id="ARBA00023136"/>
    </source>
</evidence>
<keyword evidence="5 6" id="KW-0472">Membrane</keyword>
<feature type="domain" description="EamA" evidence="7">
    <location>
        <begin position="13"/>
        <end position="140"/>
    </location>
</feature>
<protein>
    <recommendedName>
        <fullName evidence="7">EamA domain-containing protein</fullName>
    </recommendedName>
</protein>
<dbReference type="PANTHER" id="PTHR32322:SF9">
    <property type="entry name" value="AMINO-ACID METABOLITE EFFLUX PUMP-RELATED"/>
    <property type="match status" value="1"/>
</dbReference>
<evidence type="ECO:0000313" key="9">
    <source>
        <dbReference type="Proteomes" id="UP000050501"/>
    </source>
</evidence>
<feature type="transmembrane region" description="Helical" evidence="6">
    <location>
        <begin position="36"/>
        <end position="55"/>
    </location>
</feature>
<dbReference type="EMBL" id="LGCM01000058">
    <property type="protein sequence ID" value="KPL77963.1"/>
    <property type="molecule type" value="Genomic_DNA"/>
</dbReference>
<comment type="similarity">
    <text evidence="2">Belongs to the EamA transporter family.</text>
</comment>
<dbReference type="AlphaFoldDB" id="A0A0P6XX40"/>
<organism evidence="8 9">
    <name type="scientific">Levilinea saccharolytica</name>
    <dbReference type="NCBI Taxonomy" id="229921"/>
    <lineage>
        <taxon>Bacteria</taxon>
        <taxon>Bacillati</taxon>
        <taxon>Chloroflexota</taxon>
        <taxon>Anaerolineae</taxon>
        <taxon>Anaerolineales</taxon>
        <taxon>Anaerolineaceae</taxon>
        <taxon>Levilinea</taxon>
    </lineage>
</organism>
<dbReference type="PATRIC" id="fig|229921.5.peg.1268"/>
<dbReference type="InterPro" id="IPR000620">
    <property type="entry name" value="EamA_dom"/>
</dbReference>
<name>A0A0P6XX40_9CHLR</name>
<keyword evidence="9" id="KW-1185">Reference proteome</keyword>
<keyword evidence="3 6" id="KW-0812">Transmembrane</keyword>
<feature type="transmembrane region" description="Helical" evidence="6">
    <location>
        <begin position="99"/>
        <end position="116"/>
    </location>
</feature>
<evidence type="ECO:0000256" key="1">
    <source>
        <dbReference type="ARBA" id="ARBA00004141"/>
    </source>
</evidence>
<dbReference type="Proteomes" id="UP000050501">
    <property type="component" value="Unassembled WGS sequence"/>
</dbReference>
<feature type="transmembrane region" description="Helical" evidence="6">
    <location>
        <begin position="153"/>
        <end position="172"/>
    </location>
</feature>
<evidence type="ECO:0000313" key="8">
    <source>
        <dbReference type="EMBL" id="KPL77963.1"/>
    </source>
</evidence>
<feature type="transmembrane region" description="Helical" evidence="6">
    <location>
        <begin position="272"/>
        <end position="290"/>
    </location>
</feature>